<reference evidence="7 8" key="1">
    <citation type="submission" date="2010-05" db="EMBL/GenBank/DDBJ databases">
        <title>The Genome Sequence of Thecamonas trahens ATCC 50062.</title>
        <authorList>
            <consortium name="The Broad Institute Genome Sequencing Platform"/>
            <person name="Russ C."/>
            <person name="Cuomo C."/>
            <person name="Shea T."/>
            <person name="Young S.K."/>
            <person name="Zeng Q."/>
            <person name="Koehrsen M."/>
            <person name="Haas B."/>
            <person name="Borodovsky M."/>
            <person name="Guigo R."/>
            <person name="Alvarado L."/>
            <person name="Berlin A."/>
            <person name="Bochicchio J."/>
            <person name="Borenstein D."/>
            <person name="Chapman S."/>
            <person name="Chen Z."/>
            <person name="Freedman E."/>
            <person name="Gellesch M."/>
            <person name="Goldberg J."/>
            <person name="Griggs A."/>
            <person name="Gujja S."/>
            <person name="Heilman E."/>
            <person name="Heiman D."/>
            <person name="Hepburn T."/>
            <person name="Howarth C."/>
            <person name="Jen D."/>
            <person name="Larson L."/>
            <person name="Mehta T."/>
            <person name="Park D."/>
            <person name="Pearson M."/>
            <person name="Roberts A."/>
            <person name="Saif S."/>
            <person name="Shenoy N."/>
            <person name="Sisk P."/>
            <person name="Stolte C."/>
            <person name="Sykes S."/>
            <person name="Thomson T."/>
            <person name="Walk T."/>
            <person name="White J."/>
            <person name="Yandava C."/>
            <person name="Burger G."/>
            <person name="Gray M.W."/>
            <person name="Holland P.W.H."/>
            <person name="King N."/>
            <person name="Lang F.B.F."/>
            <person name="Roger A.J."/>
            <person name="Ruiz-Trillo I."/>
            <person name="Lander E."/>
            <person name="Nusbaum C."/>
        </authorList>
    </citation>
    <scope>NUCLEOTIDE SEQUENCE [LARGE SCALE GENOMIC DNA]</scope>
    <source>
        <strain evidence="7 8">ATCC 50062</strain>
    </source>
</reference>
<dbReference type="STRING" id="461836.A0A0L0DKK8"/>
<evidence type="ECO:0000256" key="6">
    <source>
        <dbReference type="SAM" id="MobiDB-lite"/>
    </source>
</evidence>
<dbReference type="GO" id="GO:0000124">
    <property type="term" value="C:SAGA complex"/>
    <property type="evidence" value="ECO:0007669"/>
    <property type="project" value="TreeGrafter"/>
</dbReference>
<evidence type="ECO:0000256" key="5">
    <source>
        <dbReference type="ARBA" id="ARBA00025730"/>
    </source>
</evidence>
<feature type="region of interest" description="Disordered" evidence="6">
    <location>
        <begin position="1"/>
        <end position="78"/>
    </location>
</feature>
<keyword evidence="3" id="KW-0804">Transcription</keyword>
<protein>
    <submittedName>
        <fullName evidence="7">Transcription initiation factor TFIID subunit 10</fullName>
    </submittedName>
</protein>
<name>A0A0L0DKK8_THETB</name>
<dbReference type="GO" id="GO:0016251">
    <property type="term" value="F:RNA polymerase II general transcription initiation factor activity"/>
    <property type="evidence" value="ECO:0007669"/>
    <property type="project" value="TreeGrafter"/>
</dbReference>
<keyword evidence="7" id="KW-0648">Protein biosynthesis</keyword>
<dbReference type="GO" id="GO:0003743">
    <property type="term" value="F:translation initiation factor activity"/>
    <property type="evidence" value="ECO:0007669"/>
    <property type="project" value="UniProtKB-KW"/>
</dbReference>
<comment type="subcellular location">
    <subcellularLocation>
        <location evidence="1">Nucleus</location>
    </subcellularLocation>
</comment>
<proteinExistence type="inferred from homology"/>
<dbReference type="EMBL" id="GL349476">
    <property type="protein sequence ID" value="KNC52847.1"/>
    <property type="molecule type" value="Genomic_DNA"/>
</dbReference>
<keyword evidence="4" id="KW-0539">Nucleus</keyword>
<dbReference type="GO" id="GO:1990841">
    <property type="term" value="F:promoter-specific chromatin binding"/>
    <property type="evidence" value="ECO:0007669"/>
    <property type="project" value="TreeGrafter"/>
</dbReference>
<dbReference type="CDD" id="cd07982">
    <property type="entry name" value="HFD_TAF10"/>
    <property type="match status" value="1"/>
</dbReference>
<dbReference type="PANTHER" id="PTHR21242:SF0">
    <property type="entry name" value="TRANSCRIPTION INITIATION FACTOR TFIID SUBUNIT 10"/>
    <property type="match status" value="1"/>
</dbReference>
<evidence type="ECO:0000313" key="8">
    <source>
        <dbReference type="Proteomes" id="UP000054408"/>
    </source>
</evidence>
<keyword evidence="2" id="KW-0805">Transcription regulation</keyword>
<dbReference type="PRINTS" id="PR01443">
    <property type="entry name" value="TFIID30KDSUB"/>
</dbReference>
<feature type="compositionally biased region" description="Low complexity" evidence="6">
    <location>
        <begin position="35"/>
        <end position="62"/>
    </location>
</feature>
<feature type="compositionally biased region" description="Gly residues" evidence="6">
    <location>
        <begin position="19"/>
        <end position="34"/>
    </location>
</feature>
<dbReference type="eggNOG" id="KOG3423">
    <property type="taxonomic scope" value="Eukaryota"/>
</dbReference>
<keyword evidence="8" id="KW-1185">Reference proteome</keyword>
<organism evidence="7 8">
    <name type="scientific">Thecamonas trahens ATCC 50062</name>
    <dbReference type="NCBI Taxonomy" id="461836"/>
    <lineage>
        <taxon>Eukaryota</taxon>
        <taxon>Apusozoa</taxon>
        <taxon>Apusomonadida</taxon>
        <taxon>Apusomonadidae</taxon>
        <taxon>Thecamonas</taxon>
    </lineage>
</organism>
<dbReference type="Pfam" id="PF03540">
    <property type="entry name" value="TAF10"/>
    <property type="match status" value="1"/>
</dbReference>
<evidence type="ECO:0000313" key="7">
    <source>
        <dbReference type="EMBL" id="KNC52847.1"/>
    </source>
</evidence>
<evidence type="ECO:0000256" key="1">
    <source>
        <dbReference type="ARBA" id="ARBA00004123"/>
    </source>
</evidence>
<dbReference type="InterPro" id="IPR003923">
    <property type="entry name" value="TAF10"/>
</dbReference>
<gene>
    <name evidence="7" type="ORF">AMSG_08994</name>
</gene>
<dbReference type="OMA" id="HYMESAG"/>
<evidence type="ECO:0000256" key="3">
    <source>
        <dbReference type="ARBA" id="ARBA00023163"/>
    </source>
</evidence>
<evidence type="ECO:0000256" key="2">
    <source>
        <dbReference type="ARBA" id="ARBA00023015"/>
    </source>
</evidence>
<keyword evidence="7" id="KW-0396">Initiation factor</keyword>
<comment type="similarity">
    <text evidence="5">Belongs to the TAF10 family.</text>
</comment>
<dbReference type="RefSeq" id="XP_013754950.1">
    <property type="nucleotide sequence ID" value="XM_013899496.1"/>
</dbReference>
<accession>A0A0L0DKK8</accession>
<dbReference type="GO" id="GO:0006367">
    <property type="term" value="P:transcription initiation at RNA polymerase II promoter"/>
    <property type="evidence" value="ECO:0007669"/>
    <property type="project" value="TreeGrafter"/>
</dbReference>
<sequence length="186" mass="18813">MEAGGGLSENGLVAMETGEGAGAGGQVAGMGGSTAGSPAAGGAAAMETTETSHGEAAGAGSSSNNTSKGPADEGEAQAQAEVEALLESLKDFVPTIPPEVTAHYMESAGCVTTDMRVQQLMALAAEKFVSDVTNSALQFCKIRQQSKKKSAADDAFVLRTEDLVAALRDTGINVSKPEYLISKGKQ</sequence>
<dbReference type="PANTHER" id="PTHR21242">
    <property type="entry name" value="TRANSCRIPTION INITIATION FACTOR TFIID SUBUNIT 10"/>
    <property type="match status" value="1"/>
</dbReference>
<dbReference type="OrthoDB" id="154356at2759"/>
<dbReference type="GeneID" id="25567558"/>
<dbReference type="GO" id="GO:0005669">
    <property type="term" value="C:transcription factor TFIID complex"/>
    <property type="evidence" value="ECO:0007669"/>
    <property type="project" value="TreeGrafter"/>
</dbReference>
<evidence type="ECO:0000256" key="4">
    <source>
        <dbReference type="ARBA" id="ARBA00023242"/>
    </source>
</evidence>
<dbReference type="Proteomes" id="UP000054408">
    <property type="component" value="Unassembled WGS sequence"/>
</dbReference>
<dbReference type="AlphaFoldDB" id="A0A0L0DKK8"/>